<evidence type="ECO:0000313" key="2">
    <source>
        <dbReference type="EMBL" id="KIL66434.1"/>
    </source>
</evidence>
<keyword evidence="3" id="KW-1185">Reference proteome</keyword>
<feature type="compositionally biased region" description="Polar residues" evidence="1">
    <location>
        <begin position="40"/>
        <end position="49"/>
    </location>
</feature>
<gene>
    <name evidence="2" type="ORF">M378DRAFT_160900</name>
</gene>
<dbReference type="HOGENOM" id="CLU_2704301_0_0_1"/>
<name>A0A0C2THM7_AMAMK</name>
<feature type="region of interest" description="Disordered" evidence="1">
    <location>
        <begin position="30"/>
        <end position="49"/>
    </location>
</feature>
<evidence type="ECO:0000256" key="1">
    <source>
        <dbReference type="SAM" id="MobiDB-lite"/>
    </source>
</evidence>
<dbReference type="InParanoid" id="A0A0C2THM7"/>
<evidence type="ECO:0000313" key="3">
    <source>
        <dbReference type="Proteomes" id="UP000054549"/>
    </source>
</evidence>
<protein>
    <submittedName>
        <fullName evidence="2">Uncharacterized protein</fullName>
    </submittedName>
</protein>
<organism evidence="2 3">
    <name type="scientific">Amanita muscaria (strain Koide BX008)</name>
    <dbReference type="NCBI Taxonomy" id="946122"/>
    <lineage>
        <taxon>Eukaryota</taxon>
        <taxon>Fungi</taxon>
        <taxon>Dikarya</taxon>
        <taxon>Basidiomycota</taxon>
        <taxon>Agaricomycotina</taxon>
        <taxon>Agaricomycetes</taxon>
        <taxon>Agaricomycetidae</taxon>
        <taxon>Agaricales</taxon>
        <taxon>Pluteineae</taxon>
        <taxon>Amanitaceae</taxon>
        <taxon>Amanita</taxon>
    </lineage>
</organism>
<dbReference type="AlphaFoldDB" id="A0A0C2THM7"/>
<dbReference type="EMBL" id="KN818236">
    <property type="protein sequence ID" value="KIL66434.1"/>
    <property type="molecule type" value="Genomic_DNA"/>
</dbReference>
<accession>A0A0C2THM7</accession>
<sequence>MESGCTGWCHSKLLSHSLRVSIRHTTIGLFGQREGPDPASGSQIEPENSGDNGLQVTILVILKIIKMRKRYID</sequence>
<dbReference type="Proteomes" id="UP000054549">
    <property type="component" value="Unassembled WGS sequence"/>
</dbReference>
<reference evidence="2 3" key="1">
    <citation type="submission" date="2014-04" db="EMBL/GenBank/DDBJ databases">
        <title>Evolutionary Origins and Diversification of the Mycorrhizal Mutualists.</title>
        <authorList>
            <consortium name="DOE Joint Genome Institute"/>
            <consortium name="Mycorrhizal Genomics Consortium"/>
            <person name="Kohler A."/>
            <person name="Kuo A."/>
            <person name="Nagy L.G."/>
            <person name="Floudas D."/>
            <person name="Copeland A."/>
            <person name="Barry K.W."/>
            <person name="Cichocki N."/>
            <person name="Veneault-Fourrey C."/>
            <person name="LaButti K."/>
            <person name="Lindquist E.A."/>
            <person name="Lipzen A."/>
            <person name="Lundell T."/>
            <person name="Morin E."/>
            <person name="Murat C."/>
            <person name="Riley R."/>
            <person name="Ohm R."/>
            <person name="Sun H."/>
            <person name="Tunlid A."/>
            <person name="Henrissat B."/>
            <person name="Grigoriev I.V."/>
            <person name="Hibbett D.S."/>
            <person name="Martin F."/>
        </authorList>
    </citation>
    <scope>NUCLEOTIDE SEQUENCE [LARGE SCALE GENOMIC DNA]</scope>
    <source>
        <strain evidence="2 3">Koide BX008</strain>
    </source>
</reference>
<proteinExistence type="predicted"/>